<proteinExistence type="predicted"/>
<accession>A0A183TRH1</accession>
<dbReference type="EMBL" id="UYSU01046168">
    <property type="protein sequence ID" value="VDM05455.1"/>
    <property type="molecule type" value="Genomic_DNA"/>
</dbReference>
<gene>
    <name evidence="2" type="ORF">SSLN_LOCUS19069</name>
</gene>
<evidence type="ECO:0000313" key="2">
    <source>
        <dbReference type="EMBL" id="VDM05455.1"/>
    </source>
</evidence>
<dbReference type="AlphaFoldDB" id="A0A183TRH1"/>
<reference evidence="4" key="1">
    <citation type="submission" date="2016-06" db="UniProtKB">
        <authorList>
            <consortium name="WormBaseParasite"/>
        </authorList>
    </citation>
    <scope>IDENTIFICATION</scope>
</reference>
<evidence type="ECO:0000313" key="4">
    <source>
        <dbReference type="WBParaSite" id="SSLN_0001979301-mRNA-1"/>
    </source>
</evidence>
<evidence type="ECO:0000256" key="1">
    <source>
        <dbReference type="SAM" id="MobiDB-lite"/>
    </source>
</evidence>
<sequence>PDILSQPNDLSESPGSLDQRHSTSSHFTNRSTTAMTPTFYDAYQHNQLAMSYLDNGQHYQLTAVPREPDEAYQKQTDFQCTGMNYAAAGASTVAYEVAVNGAFTESVPFLGSESMVHTVPRSTATSTGLEGSRFSLRETLLGTPLTASTPENCSAEAMAHLDGHLSRGLDETASGEYHIYFVKLKLCRRPLGVMRSDCHA</sequence>
<dbReference type="OrthoDB" id="6269647at2759"/>
<protein>
    <submittedName>
        <fullName evidence="4">NDNF</fullName>
    </submittedName>
</protein>
<name>A0A183TRH1_SCHSO</name>
<keyword evidence="3" id="KW-1185">Reference proteome</keyword>
<feature type="region of interest" description="Disordered" evidence="1">
    <location>
        <begin position="1"/>
        <end position="31"/>
    </location>
</feature>
<dbReference type="WBParaSite" id="SSLN_0001979301-mRNA-1">
    <property type="protein sequence ID" value="SSLN_0001979301-mRNA-1"/>
    <property type="gene ID" value="SSLN_0001979301"/>
</dbReference>
<evidence type="ECO:0000313" key="3">
    <source>
        <dbReference type="Proteomes" id="UP000275846"/>
    </source>
</evidence>
<dbReference type="Proteomes" id="UP000275846">
    <property type="component" value="Unassembled WGS sequence"/>
</dbReference>
<reference evidence="2 3" key="2">
    <citation type="submission" date="2018-11" db="EMBL/GenBank/DDBJ databases">
        <authorList>
            <consortium name="Pathogen Informatics"/>
        </authorList>
    </citation>
    <scope>NUCLEOTIDE SEQUENCE [LARGE SCALE GENOMIC DNA]</scope>
    <source>
        <strain evidence="2 3">NST_G2</strain>
    </source>
</reference>
<organism evidence="4">
    <name type="scientific">Schistocephalus solidus</name>
    <name type="common">Tapeworm</name>
    <dbReference type="NCBI Taxonomy" id="70667"/>
    <lineage>
        <taxon>Eukaryota</taxon>
        <taxon>Metazoa</taxon>
        <taxon>Spiralia</taxon>
        <taxon>Lophotrochozoa</taxon>
        <taxon>Platyhelminthes</taxon>
        <taxon>Cestoda</taxon>
        <taxon>Eucestoda</taxon>
        <taxon>Diphyllobothriidea</taxon>
        <taxon>Diphyllobothriidae</taxon>
        <taxon>Schistocephalus</taxon>
    </lineage>
</organism>